<sequence length="416" mass="47561">MMKMQSSKSRLRWWDGFFSPKNSNSKWLQENLEEMNQNVRGMLKLIEDSDVDSFAKKVELYYQRRQQLINLVEKCYRIHCSLAERYNSDLIRSQGRGISISNVSSGKSSTVPPPPGSTQEPRGLGVLDISSLMPCSTISPSPPPLTKFPSSKQLNVHLKGELNDLQSQGYNKPTNIPTPPPLPTPSWGSKQLKRPVSVKRSNYHYSGKIPAPLPRTRPAPGRSVRMFSTKYTELKHGSEDSFISDYSDTQTDDELEAELRDMIEKLYLELEEDRFVSKLQGGILRYEDDACDIDGECKEVRESMSSNVDKVLLEENLELQGEINRLLKEMSYVEEYYNEERNKHCRSLEEALRQATAERIEAETLLASEIEKLKAIIVKKNNNMEELNEILEAVNLNYEMVVAERDELKARVAMLA</sequence>
<comment type="similarity">
    <text evidence="2">Belongs to the NET family.</text>
</comment>
<feature type="domain" description="NAB" evidence="5">
    <location>
        <begin position="10"/>
        <end position="93"/>
    </location>
</feature>
<evidence type="ECO:0000256" key="1">
    <source>
        <dbReference type="ARBA" id="ARBA00023054"/>
    </source>
</evidence>
<organism evidence="6 7">
    <name type="scientific">Datura stramonium</name>
    <name type="common">Jimsonweed</name>
    <name type="synonym">Common thornapple</name>
    <dbReference type="NCBI Taxonomy" id="4076"/>
    <lineage>
        <taxon>Eukaryota</taxon>
        <taxon>Viridiplantae</taxon>
        <taxon>Streptophyta</taxon>
        <taxon>Embryophyta</taxon>
        <taxon>Tracheophyta</taxon>
        <taxon>Spermatophyta</taxon>
        <taxon>Magnoliopsida</taxon>
        <taxon>eudicotyledons</taxon>
        <taxon>Gunneridae</taxon>
        <taxon>Pentapetalae</taxon>
        <taxon>asterids</taxon>
        <taxon>lamiids</taxon>
        <taxon>Solanales</taxon>
        <taxon>Solanaceae</taxon>
        <taxon>Solanoideae</taxon>
        <taxon>Datureae</taxon>
        <taxon>Datura</taxon>
    </lineage>
</organism>
<dbReference type="EMBL" id="JACEIK010006593">
    <property type="protein sequence ID" value="MCE2055959.1"/>
    <property type="molecule type" value="Genomic_DNA"/>
</dbReference>
<dbReference type="InterPro" id="IPR011684">
    <property type="entry name" value="NAB"/>
</dbReference>
<evidence type="ECO:0000259" key="5">
    <source>
        <dbReference type="PROSITE" id="PS51774"/>
    </source>
</evidence>
<proteinExistence type="inferred from homology"/>
<name>A0ABS8W5S4_DATST</name>
<dbReference type="Proteomes" id="UP000823775">
    <property type="component" value="Unassembled WGS sequence"/>
</dbReference>
<feature type="coiled-coil region" evidence="3">
    <location>
        <begin position="338"/>
        <end position="411"/>
    </location>
</feature>
<feature type="region of interest" description="Disordered" evidence="4">
    <location>
        <begin position="172"/>
        <end position="191"/>
    </location>
</feature>
<dbReference type="PROSITE" id="PS51774">
    <property type="entry name" value="NAB"/>
    <property type="match status" value="1"/>
</dbReference>
<dbReference type="PANTHER" id="PTHR32258">
    <property type="entry name" value="PROTEIN NETWORKED 4A"/>
    <property type="match status" value="1"/>
</dbReference>
<evidence type="ECO:0000256" key="2">
    <source>
        <dbReference type="ARBA" id="ARBA00038006"/>
    </source>
</evidence>
<feature type="compositionally biased region" description="Low complexity" evidence="4">
    <location>
        <begin position="99"/>
        <end position="109"/>
    </location>
</feature>
<accession>A0ABS8W5S4</accession>
<protein>
    <recommendedName>
        <fullName evidence="5">NAB domain-containing protein</fullName>
    </recommendedName>
</protein>
<keyword evidence="7" id="KW-1185">Reference proteome</keyword>
<gene>
    <name evidence="6" type="ORF">HAX54_043799</name>
</gene>
<evidence type="ECO:0000256" key="3">
    <source>
        <dbReference type="SAM" id="Coils"/>
    </source>
</evidence>
<dbReference type="Pfam" id="PF07765">
    <property type="entry name" value="KIP1"/>
    <property type="match status" value="1"/>
</dbReference>
<evidence type="ECO:0000313" key="6">
    <source>
        <dbReference type="EMBL" id="MCE2055959.1"/>
    </source>
</evidence>
<dbReference type="PANTHER" id="PTHR32258:SF28">
    <property type="entry name" value="PROTEIN NETWORKED 3A-RELATED"/>
    <property type="match status" value="1"/>
</dbReference>
<evidence type="ECO:0000256" key="4">
    <source>
        <dbReference type="SAM" id="MobiDB-lite"/>
    </source>
</evidence>
<keyword evidence="1 3" id="KW-0175">Coiled coil</keyword>
<dbReference type="InterPro" id="IPR051861">
    <property type="entry name" value="NET_actin-binding_domain"/>
</dbReference>
<feature type="region of interest" description="Disordered" evidence="4">
    <location>
        <begin position="99"/>
        <end position="122"/>
    </location>
</feature>
<reference evidence="6 7" key="1">
    <citation type="journal article" date="2021" name="BMC Genomics">
        <title>Datura genome reveals duplications of psychoactive alkaloid biosynthetic genes and high mutation rate following tissue culture.</title>
        <authorList>
            <person name="Rajewski A."/>
            <person name="Carter-House D."/>
            <person name="Stajich J."/>
            <person name="Litt A."/>
        </authorList>
    </citation>
    <scope>NUCLEOTIDE SEQUENCE [LARGE SCALE GENOMIC DNA]</scope>
    <source>
        <strain evidence="6">AR-01</strain>
    </source>
</reference>
<comment type="caution">
    <text evidence="6">The sequence shown here is derived from an EMBL/GenBank/DDBJ whole genome shotgun (WGS) entry which is preliminary data.</text>
</comment>
<evidence type="ECO:0000313" key="7">
    <source>
        <dbReference type="Proteomes" id="UP000823775"/>
    </source>
</evidence>